<dbReference type="OrthoDB" id="7011844at2"/>
<dbReference type="GO" id="GO:0015628">
    <property type="term" value="P:protein secretion by the type II secretion system"/>
    <property type="evidence" value="ECO:0007669"/>
    <property type="project" value="InterPro"/>
</dbReference>
<dbReference type="GO" id="GO:0009276">
    <property type="term" value="C:Gram-negative-bacterium-type cell wall"/>
    <property type="evidence" value="ECO:0007669"/>
    <property type="project" value="InterPro"/>
</dbReference>
<dbReference type="InterPro" id="IPR007812">
    <property type="entry name" value="T2SS_protein-GspL"/>
</dbReference>
<feature type="domain" description="GspL cytoplasmic actin-ATPase-like" evidence="2">
    <location>
        <begin position="12"/>
        <end position="200"/>
    </location>
</feature>
<dbReference type="NCBIfam" id="TIGR01709">
    <property type="entry name" value="typeII_sec_gspL"/>
    <property type="match status" value="1"/>
</dbReference>
<feature type="transmembrane region" description="Helical" evidence="1">
    <location>
        <begin position="250"/>
        <end position="270"/>
    </location>
</feature>
<evidence type="ECO:0000313" key="4">
    <source>
        <dbReference type="Proteomes" id="UP000255169"/>
    </source>
</evidence>
<dbReference type="InterPro" id="IPR024230">
    <property type="entry name" value="GspL_cyto_dom"/>
</dbReference>
<dbReference type="Proteomes" id="UP000255169">
    <property type="component" value="Unassembled WGS sequence"/>
</dbReference>
<keyword evidence="1" id="KW-0812">Transmembrane</keyword>
<evidence type="ECO:0000256" key="1">
    <source>
        <dbReference type="SAM" id="Phobius"/>
    </source>
</evidence>
<dbReference type="SUPFAM" id="SSF53067">
    <property type="entry name" value="Actin-like ATPase domain"/>
    <property type="match status" value="1"/>
</dbReference>
<protein>
    <submittedName>
        <fullName evidence="3">General secretion pathway protein L</fullName>
    </submittedName>
</protein>
<keyword evidence="4" id="KW-1185">Reference proteome</keyword>
<dbReference type="GeneID" id="66880513"/>
<dbReference type="STRING" id="29486.UGYR_06965"/>
<evidence type="ECO:0000259" key="2">
    <source>
        <dbReference type="Pfam" id="PF05134"/>
    </source>
</evidence>
<keyword evidence="1" id="KW-0472">Membrane</keyword>
<accession>A0A380QS45</accession>
<dbReference type="RefSeq" id="WP_038251571.1">
    <property type="nucleotide sequence ID" value="NZ_CCYO01000007.1"/>
</dbReference>
<gene>
    <name evidence="3" type="ORF">NCTC10476_02811</name>
</gene>
<sequence length="378" mass="44130">MAEGKINPGTLLIKIPIDRPEYMDWLFQYQRQELAEYKNGTIHSQLELLELIRDLRVGWDVRIIILISSRKILFHTFEFNFKKIINSTDVIKYALEDYTATDIDDMEVSVINYDDGLYSIAAINKDVIKYWLRWFYELDINPDFVIPDVLCLPYLKDQWSAIELEGNLLVRTGKCSGFSIDKEDLGKIKNIIESNINLNDLDGFVYNDLVSCERLCTYSAMLLFSNNFDIKHSIISKTRQGNSLYVFKRGVFKLGMINVFLLSFSFFILLTTSSKLYSIYYKSINYDELVELTNQTIVNAKNIIPLESKEFSSLNDAYVLMKDKYYNHDFFFCLSNLNIKGKIKSFKYDFENKIMAIKYIDDLDYLYESEVTSCGELG</sequence>
<proteinExistence type="predicted"/>
<keyword evidence="1" id="KW-1133">Transmembrane helix</keyword>
<dbReference type="InterPro" id="IPR043129">
    <property type="entry name" value="ATPase_NBD"/>
</dbReference>
<dbReference type="CDD" id="cd24017">
    <property type="entry name" value="ASKHA_T2SSL_N"/>
    <property type="match status" value="1"/>
</dbReference>
<dbReference type="EMBL" id="UHJG01000001">
    <property type="protein sequence ID" value="SUQ01457.1"/>
    <property type="molecule type" value="Genomic_DNA"/>
</dbReference>
<organism evidence="3 4">
    <name type="scientific">Yersinia ruckeri</name>
    <dbReference type="NCBI Taxonomy" id="29486"/>
    <lineage>
        <taxon>Bacteria</taxon>
        <taxon>Pseudomonadati</taxon>
        <taxon>Pseudomonadota</taxon>
        <taxon>Gammaproteobacteria</taxon>
        <taxon>Enterobacterales</taxon>
        <taxon>Yersiniaceae</taxon>
        <taxon>Yersinia</taxon>
    </lineage>
</organism>
<dbReference type="Gene3D" id="3.30.420.380">
    <property type="match status" value="1"/>
</dbReference>
<dbReference type="Pfam" id="PF05134">
    <property type="entry name" value="T2SSL"/>
    <property type="match status" value="1"/>
</dbReference>
<reference evidence="3 4" key="1">
    <citation type="submission" date="2018-06" db="EMBL/GenBank/DDBJ databases">
        <authorList>
            <consortium name="Pathogen Informatics"/>
            <person name="Doyle S."/>
        </authorList>
    </citation>
    <scope>NUCLEOTIDE SEQUENCE [LARGE SCALE GENOMIC DNA]</scope>
    <source>
        <strain evidence="3 4">NCTC10476</strain>
    </source>
</reference>
<dbReference type="GO" id="GO:0015627">
    <property type="term" value="C:type II protein secretion system complex"/>
    <property type="evidence" value="ECO:0007669"/>
    <property type="project" value="InterPro"/>
</dbReference>
<evidence type="ECO:0000313" key="3">
    <source>
        <dbReference type="EMBL" id="SUQ01457.1"/>
    </source>
</evidence>
<dbReference type="AlphaFoldDB" id="A0A380QS45"/>
<name>A0A380QS45_YERRU</name>